<proteinExistence type="predicted"/>
<keyword evidence="2" id="KW-1185">Reference proteome</keyword>
<comment type="caution">
    <text evidence="1">The sequence shown here is derived from an EMBL/GenBank/DDBJ whole genome shotgun (WGS) entry which is preliminary data.</text>
</comment>
<evidence type="ECO:0000313" key="1">
    <source>
        <dbReference type="EMBL" id="GJE29109.1"/>
    </source>
</evidence>
<evidence type="ECO:0000313" key="2">
    <source>
        <dbReference type="Proteomes" id="UP001055156"/>
    </source>
</evidence>
<gene>
    <name evidence="1" type="ORF">LKMONMHP_3985</name>
</gene>
<accession>A0ABQ4TFL9</accession>
<reference evidence="1" key="2">
    <citation type="submission" date="2021-08" db="EMBL/GenBank/DDBJ databases">
        <authorList>
            <person name="Tani A."/>
            <person name="Ola A."/>
            <person name="Ogura Y."/>
            <person name="Katsura K."/>
            <person name="Hayashi T."/>
        </authorList>
    </citation>
    <scope>NUCLEOTIDE SEQUENCE</scope>
    <source>
        <strain evidence="1">NBRC 15689</strain>
    </source>
</reference>
<dbReference type="EMBL" id="BPQV01000013">
    <property type="protein sequence ID" value="GJE29109.1"/>
    <property type="molecule type" value="Genomic_DNA"/>
</dbReference>
<sequence>MVGSISTSSAALTHAFQRFKRSAGDIAAKGTTQPQADLASAVQEAMAAKSEVGLNTSLLKSSVDMEKRVLDILV</sequence>
<dbReference type="Proteomes" id="UP001055156">
    <property type="component" value="Unassembled WGS sequence"/>
</dbReference>
<protein>
    <submittedName>
        <fullName evidence="1">Uncharacterized protein</fullName>
    </submittedName>
</protein>
<dbReference type="RefSeq" id="WP_238313291.1">
    <property type="nucleotide sequence ID" value="NZ_BPQV01000013.1"/>
</dbReference>
<name>A0ABQ4TFL9_METOR</name>
<organism evidence="1 2">
    <name type="scientific">Methylobacterium organophilum</name>
    <dbReference type="NCBI Taxonomy" id="410"/>
    <lineage>
        <taxon>Bacteria</taxon>
        <taxon>Pseudomonadati</taxon>
        <taxon>Pseudomonadota</taxon>
        <taxon>Alphaproteobacteria</taxon>
        <taxon>Hyphomicrobiales</taxon>
        <taxon>Methylobacteriaceae</taxon>
        <taxon>Methylobacterium</taxon>
    </lineage>
</organism>
<reference evidence="1" key="1">
    <citation type="journal article" date="2021" name="Front. Microbiol.">
        <title>Comprehensive Comparative Genomics and Phenotyping of Methylobacterium Species.</title>
        <authorList>
            <person name="Alessa O."/>
            <person name="Ogura Y."/>
            <person name="Fujitani Y."/>
            <person name="Takami H."/>
            <person name="Hayashi T."/>
            <person name="Sahin N."/>
            <person name="Tani A."/>
        </authorList>
    </citation>
    <scope>NUCLEOTIDE SEQUENCE</scope>
    <source>
        <strain evidence="1">NBRC 15689</strain>
    </source>
</reference>